<dbReference type="KEGG" id="step:IC006_2269"/>
<reference evidence="10" key="1">
    <citation type="submission" date="2018-09" db="EMBL/GenBank/DDBJ databases">
        <title>Complete Genome Sequencing of Sulfolobus sp. JCM 16834.</title>
        <authorList>
            <person name="Kato S."/>
            <person name="Itoh T."/>
            <person name="Ohkuma M."/>
        </authorList>
    </citation>
    <scope>NUCLEOTIDE SEQUENCE [LARGE SCALE GENOMIC DNA]</scope>
    <source>
        <strain evidence="10">IC-007</strain>
    </source>
</reference>
<keyword evidence="5" id="KW-0560">Oxidoreductase</keyword>
<evidence type="ECO:0000313" key="8">
    <source>
        <dbReference type="EMBL" id="BBG27719.1"/>
    </source>
</evidence>
<keyword evidence="9" id="KW-1185">Reference proteome</keyword>
<comment type="cofactor">
    <cofactor evidence="1">
        <name>FAD</name>
        <dbReference type="ChEBI" id="CHEBI:57692"/>
    </cofactor>
</comment>
<dbReference type="OrthoDB" id="38899at2157"/>
<accession>A0A510E5F1</accession>
<dbReference type="Proteomes" id="UP000322983">
    <property type="component" value="Chromosome"/>
</dbReference>
<dbReference type="GO" id="GO:0003955">
    <property type="term" value="F:NAD(P)H dehydrogenase (quinone) activity"/>
    <property type="evidence" value="ECO:0007669"/>
    <property type="project" value="TreeGrafter"/>
</dbReference>
<evidence type="ECO:0000256" key="4">
    <source>
        <dbReference type="ARBA" id="ARBA00022827"/>
    </source>
</evidence>
<protein>
    <submittedName>
        <fullName evidence="8">Coenzyme A disulfide reductase</fullName>
    </submittedName>
</protein>
<dbReference type="InterPro" id="IPR036188">
    <property type="entry name" value="FAD/NAD-bd_sf"/>
</dbReference>
<evidence type="ECO:0000256" key="2">
    <source>
        <dbReference type="ARBA" id="ARBA00005272"/>
    </source>
</evidence>
<evidence type="ECO:0000259" key="6">
    <source>
        <dbReference type="Pfam" id="PF07992"/>
    </source>
</evidence>
<evidence type="ECO:0000313" key="7">
    <source>
        <dbReference type="EMBL" id="BBG24935.1"/>
    </source>
</evidence>
<dbReference type="PANTHER" id="PTHR42913">
    <property type="entry name" value="APOPTOSIS-INDUCING FACTOR 1"/>
    <property type="match status" value="1"/>
</dbReference>
<dbReference type="EMBL" id="AP018929">
    <property type="protein sequence ID" value="BBG24935.1"/>
    <property type="molecule type" value="Genomic_DNA"/>
</dbReference>
<dbReference type="AlphaFoldDB" id="A0A510E5F1"/>
<evidence type="ECO:0000256" key="3">
    <source>
        <dbReference type="ARBA" id="ARBA00022630"/>
    </source>
</evidence>
<evidence type="ECO:0000256" key="1">
    <source>
        <dbReference type="ARBA" id="ARBA00001974"/>
    </source>
</evidence>
<dbReference type="PANTHER" id="PTHR42913:SF3">
    <property type="entry name" value="64 KDA MITOCHONDRIAL NADH DEHYDROGENASE (EUROFUNG)"/>
    <property type="match status" value="1"/>
</dbReference>
<dbReference type="Proteomes" id="UP000325030">
    <property type="component" value="Chromosome"/>
</dbReference>
<dbReference type="STRING" id="1294262.GCA_001316085_02183"/>
<feature type="domain" description="FAD/NAD(P)-binding" evidence="6">
    <location>
        <begin position="2"/>
        <end position="266"/>
    </location>
</feature>
<sequence>MIAIIGAGFAGLSALKENHNAVLIDRKDQFVMIPWIIDYACGSIDQSYVATKYLIHVKTSEIKVNFKDKEIITKDSKIKYDKLILSVGHHQNLPRLKGAKEYAKKIETLDDARVIRDMIPTSKSIVIVGGGATGVELAGNIKGNVTIIQRRGRLLPTMTTASSEKAKSLLEERGVNVMLKTEATEVKRDSVVTDKGEIKSDLTIFAGGLKGSYTVDELGLKNVNHRMIVEKDLSSVDYKDVYGAGDCATFQDQQIPMSAEVAMSSGRTAMRNAMGEGLSFRPSRLATILRIGENYFGDFGDSYVEGDEAKLMKKMAYIHSRLLSI</sequence>
<dbReference type="Pfam" id="PF07992">
    <property type="entry name" value="Pyr_redox_2"/>
    <property type="match status" value="1"/>
</dbReference>
<dbReference type="PRINTS" id="PR00368">
    <property type="entry name" value="FADPNR"/>
</dbReference>
<proteinExistence type="inferred from homology"/>
<gene>
    <name evidence="7" type="ORF">IC006_2269</name>
    <name evidence="8" type="ORF">IC007_2273</name>
</gene>
<dbReference type="InterPro" id="IPR051169">
    <property type="entry name" value="NADH-Q_oxidoreductase"/>
</dbReference>
<evidence type="ECO:0000256" key="5">
    <source>
        <dbReference type="ARBA" id="ARBA00023002"/>
    </source>
</evidence>
<dbReference type="PRINTS" id="PR00469">
    <property type="entry name" value="PNDRDTASEII"/>
</dbReference>
<reference evidence="8 9" key="2">
    <citation type="journal article" date="2020" name="Int. J. Syst. Evol. Microbiol.">
        <title>Sulfuracidifex tepidarius gen. nov., sp. nov. and transfer of Sulfolobus metallicus Huber and Stetter 1992 to the genus Sulfuracidifex as Sulfuracidifex metallicus comb. nov.</title>
        <authorList>
            <person name="Itoh T."/>
            <person name="Miura T."/>
            <person name="Sakai H.D."/>
            <person name="Kato S."/>
            <person name="Ohkuma M."/>
            <person name="Takashina T."/>
        </authorList>
    </citation>
    <scope>NUCLEOTIDE SEQUENCE</scope>
    <source>
        <strain evidence="7 9">IC-006</strain>
        <strain evidence="8">IC-007</strain>
    </source>
</reference>
<dbReference type="Gene3D" id="3.50.50.100">
    <property type="match status" value="1"/>
</dbReference>
<evidence type="ECO:0000313" key="10">
    <source>
        <dbReference type="Proteomes" id="UP000325030"/>
    </source>
</evidence>
<organism evidence="8 10">
    <name type="scientific">Sulfuracidifex tepidarius</name>
    <dbReference type="NCBI Taxonomy" id="1294262"/>
    <lineage>
        <taxon>Archaea</taxon>
        <taxon>Thermoproteota</taxon>
        <taxon>Thermoprotei</taxon>
        <taxon>Sulfolobales</taxon>
        <taxon>Sulfolobaceae</taxon>
        <taxon>Sulfuracidifex</taxon>
    </lineage>
</organism>
<keyword evidence="3" id="KW-0285">Flavoprotein</keyword>
<keyword evidence="4" id="KW-0274">FAD</keyword>
<comment type="similarity">
    <text evidence="2">Belongs to the NADH dehydrogenase family.</text>
</comment>
<dbReference type="InterPro" id="IPR023753">
    <property type="entry name" value="FAD/NAD-binding_dom"/>
</dbReference>
<dbReference type="EMBL" id="AP018930">
    <property type="protein sequence ID" value="BBG27719.1"/>
    <property type="molecule type" value="Genomic_DNA"/>
</dbReference>
<accession>A0A510DXK0</accession>
<dbReference type="GeneID" id="41718585"/>
<dbReference type="SUPFAM" id="SSF51905">
    <property type="entry name" value="FAD/NAD(P)-binding domain"/>
    <property type="match status" value="1"/>
</dbReference>
<evidence type="ECO:0000313" key="9">
    <source>
        <dbReference type="Proteomes" id="UP000322983"/>
    </source>
</evidence>
<name>A0A510E5F1_9CREN</name>
<dbReference type="RefSeq" id="WP_054846268.1">
    <property type="nucleotide sequence ID" value="NZ_AP018929.1"/>
</dbReference>
<dbReference type="GO" id="GO:0019646">
    <property type="term" value="P:aerobic electron transport chain"/>
    <property type="evidence" value="ECO:0007669"/>
    <property type="project" value="TreeGrafter"/>
</dbReference>